<evidence type="ECO:0000313" key="2">
    <source>
        <dbReference type="EMBL" id="GFT82955.1"/>
    </source>
</evidence>
<reference evidence="2" key="1">
    <citation type="submission" date="2020-08" db="EMBL/GenBank/DDBJ databases">
        <title>Multicomponent nature underlies the extraordinary mechanical properties of spider dragline silk.</title>
        <authorList>
            <person name="Kono N."/>
            <person name="Nakamura H."/>
            <person name="Mori M."/>
            <person name="Yoshida Y."/>
            <person name="Ohtoshi R."/>
            <person name="Malay A.D."/>
            <person name="Moran D.A.P."/>
            <person name="Tomita M."/>
            <person name="Numata K."/>
            <person name="Arakawa K."/>
        </authorList>
    </citation>
    <scope>NUCLEOTIDE SEQUENCE</scope>
</reference>
<dbReference type="Proteomes" id="UP000887013">
    <property type="component" value="Unassembled WGS sequence"/>
</dbReference>
<sequence length="189" mass="21227">MALLGLGSPSVLSIEPIFKLLVSLDFAIPYKHFDILHKSVDPRGAGICVLLENTAATLSAYKNRRFFDENDFAFQVELSRYRDAEARQQQLLTLQSCSDCRRGWTSPARSPAQGPTQLMPWKRQADGPGPKCRRPPPLRLGDYLQIALVLIRVRFCFGRAAIQNVFPDERCAMAQMHSSDSPIHEQQVG</sequence>
<feature type="region of interest" description="Disordered" evidence="1">
    <location>
        <begin position="105"/>
        <end position="134"/>
    </location>
</feature>
<accession>A0A8X6PS77</accession>
<dbReference type="EMBL" id="BMAW01072426">
    <property type="protein sequence ID" value="GFT82955.1"/>
    <property type="molecule type" value="Genomic_DNA"/>
</dbReference>
<keyword evidence="3" id="KW-1185">Reference proteome</keyword>
<proteinExistence type="predicted"/>
<protein>
    <submittedName>
        <fullName evidence="2">Uncharacterized protein</fullName>
    </submittedName>
</protein>
<comment type="caution">
    <text evidence="2">The sequence shown here is derived from an EMBL/GenBank/DDBJ whole genome shotgun (WGS) entry which is preliminary data.</text>
</comment>
<dbReference type="AlphaFoldDB" id="A0A8X6PS77"/>
<evidence type="ECO:0000256" key="1">
    <source>
        <dbReference type="SAM" id="MobiDB-lite"/>
    </source>
</evidence>
<gene>
    <name evidence="2" type="ORF">NPIL_279741</name>
</gene>
<name>A0A8X6PS77_NEPPI</name>
<evidence type="ECO:0000313" key="3">
    <source>
        <dbReference type="Proteomes" id="UP000887013"/>
    </source>
</evidence>
<organism evidence="2 3">
    <name type="scientific">Nephila pilipes</name>
    <name type="common">Giant wood spider</name>
    <name type="synonym">Nephila maculata</name>
    <dbReference type="NCBI Taxonomy" id="299642"/>
    <lineage>
        <taxon>Eukaryota</taxon>
        <taxon>Metazoa</taxon>
        <taxon>Ecdysozoa</taxon>
        <taxon>Arthropoda</taxon>
        <taxon>Chelicerata</taxon>
        <taxon>Arachnida</taxon>
        <taxon>Araneae</taxon>
        <taxon>Araneomorphae</taxon>
        <taxon>Entelegynae</taxon>
        <taxon>Araneoidea</taxon>
        <taxon>Nephilidae</taxon>
        <taxon>Nephila</taxon>
    </lineage>
</organism>